<feature type="transmembrane region" description="Helical" evidence="10">
    <location>
        <begin position="279"/>
        <end position="301"/>
    </location>
</feature>
<comment type="subcellular location">
    <subcellularLocation>
        <location evidence="1">Endosome membrane</location>
        <topology evidence="1">Multi-pass membrane protein</topology>
    </subcellularLocation>
    <subcellularLocation>
        <location evidence="2">Golgi apparatus membrane</location>
        <topology evidence="2">Multi-pass membrane protein</topology>
    </subcellularLocation>
</comment>
<dbReference type="Pfam" id="PF02990">
    <property type="entry name" value="EMP70"/>
    <property type="match status" value="1"/>
</dbReference>
<keyword evidence="9 10" id="KW-0472">Membrane</keyword>
<proteinExistence type="inferred from homology"/>
<keyword evidence="8" id="KW-0333">Golgi apparatus</keyword>
<accession>A0AAE1T3R6</accession>
<dbReference type="GO" id="GO:0072657">
    <property type="term" value="P:protein localization to membrane"/>
    <property type="evidence" value="ECO:0007669"/>
    <property type="project" value="TreeGrafter"/>
</dbReference>
<protein>
    <recommendedName>
        <fullName evidence="10">Transmembrane 9 superfamily member</fullName>
    </recommendedName>
</protein>
<comment type="caution">
    <text evidence="10">Lacks conserved residue(s) required for the propagation of feature annotation.</text>
</comment>
<sequence length="307" mass="36233">MYYSSTSPIISMVNLNKELKIEDKKTRSNLQRQMMNDNITSTFFCSYSFILCKQQCIVTAEKLTNPHSSYLLNFGYFCLSSASRSNTRGKEERCVRVRASVIAAGVLCGLLKNSKKIFPSRIDDSRRCLGSLPGKDWPFRQSQRKTLLCRKKLTKEEVVQFRRAVYRDYYFEMYYDEVPIWGLIGRVENREETEDPKYYKYFLYKHIHFDIHYNKDRVIEITARMDPDSVLDLTEDKEVDVEFTYTVKWKGTDILFENQMDKFMQTSLPHTLDIHSFSIINSCFTVLFLTGFLAMILMRVLKNDFIK</sequence>
<evidence type="ECO:0000256" key="7">
    <source>
        <dbReference type="ARBA" id="ARBA00022989"/>
    </source>
</evidence>
<organism evidence="11 12">
    <name type="scientific">Anisodus tanguticus</name>
    <dbReference type="NCBI Taxonomy" id="243964"/>
    <lineage>
        <taxon>Eukaryota</taxon>
        <taxon>Viridiplantae</taxon>
        <taxon>Streptophyta</taxon>
        <taxon>Embryophyta</taxon>
        <taxon>Tracheophyta</taxon>
        <taxon>Spermatophyta</taxon>
        <taxon>Magnoliopsida</taxon>
        <taxon>eudicotyledons</taxon>
        <taxon>Gunneridae</taxon>
        <taxon>Pentapetalae</taxon>
        <taxon>asterids</taxon>
        <taxon>lamiids</taxon>
        <taxon>Solanales</taxon>
        <taxon>Solanaceae</taxon>
        <taxon>Solanoideae</taxon>
        <taxon>Hyoscyameae</taxon>
        <taxon>Anisodus</taxon>
    </lineage>
</organism>
<evidence type="ECO:0000256" key="2">
    <source>
        <dbReference type="ARBA" id="ARBA00004653"/>
    </source>
</evidence>
<keyword evidence="5" id="KW-0732">Signal</keyword>
<dbReference type="GO" id="GO:0010008">
    <property type="term" value="C:endosome membrane"/>
    <property type="evidence" value="ECO:0007669"/>
    <property type="project" value="UniProtKB-SubCell"/>
</dbReference>
<comment type="caution">
    <text evidence="11">The sequence shown here is derived from an EMBL/GenBank/DDBJ whole genome shotgun (WGS) entry which is preliminary data.</text>
</comment>
<evidence type="ECO:0000256" key="5">
    <source>
        <dbReference type="ARBA" id="ARBA00022729"/>
    </source>
</evidence>
<dbReference type="EMBL" id="JAVYJV010000001">
    <property type="protein sequence ID" value="KAK4380571.1"/>
    <property type="molecule type" value="Genomic_DNA"/>
</dbReference>
<name>A0AAE1T3R6_9SOLA</name>
<evidence type="ECO:0000256" key="6">
    <source>
        <dbReference type="ARBA" id="ARBA00022753"/>
    </source>
</evidence>
<evidence type="ECO:0000256" key="3">
    <source>
        <dbReference type="ARBA" id="ARBA00005227"/>
    </source>
</evidence>
<evidence type="ECO:0000313" key="11">
    <source>
        <dbReference type="EMBL" id="KAK4380571.1"/>
    </source>
</evidence>
<evidence type="ECO:0000256" key="10">
    <source>
        <dbReference type="RuleBase" id="RU363079"/>
    </source>
</evidence>
<keyword evidence="7 10" id="KW-1133">Transmembrane helix</keyword>
<keyword evidence="4 10" id="KW-0812">Transmembrane</keyword>
<dbReference type="PANTHER" id="PTHR10766:SF167">
    <property type="entry name" value="TRANSMEMBRANE 9 SUPERFAMILY MEMBER"/>
    <property type="match status" value="1"/>
</dbReference>
<comment type="similarity">
    <text evidence="3 10">Belongs to the nonaspanin (TM9SF) (TC 9.A.2) family.</text>
</comment>
<keyword evidence="6" id="KW-0967">Endosome</keyword>
<keyword evidence="12" id="KW-1185">Reference proteome</keyword>
<dbReference type="AlphaFoldDB" id="A0AAE1T3R6"/>
<evidence type="ECO:0000256" key="8">
    <source>
        <dbReference type="ARBA" id="ARBA00023034"/>
    </source>
</evidence>
<dbReference type="Proteomes" id="UP001291623">
    <property type="component" value="Unassembled WGS sequence"/>
</dbReference>
<evidence type="ECO:0000256" key="4">
    <source>
        <dbReference type="ARBA" id="ARBA00022692"/>
    </source>
</evidence>
<evidence type="ECO:0000313" key="12">
    <source>
        <dbReference type="Proteomes" id="UP001291623"/>
    </source>
</evidence>
<evidence type="ECO:0000256" key="9">
    <source>
        <dbReference type="ARBA" id="ARBA00023136"/>
    </source>
</evidence>
<dbReference type="GO" id="GO:0000139">
    <property type="term" value="C:Golgi membrane"/>
    <property type="evidence" value="ECO:0007669"/>
    <property type="project" value="UniProtKB-SubCell"/>
</dbReference>
<dbReference type="PANTHER" id="PTHR10766">
    <property type="entry name" value="TRANSMEMBRANE 9 SUPERFAMILY PROTEIN"/>
    <property type="match status" value="1"/>
</dbReference>
<dbReference type="InterPro" id="IPR004240">
    <property type="entry name" value="EMP70"/>
</dbReference>
<reference evidence="11" key="1">
    <citation type="submission" date="2023-12" db="EMBL/GenBank/DDBJ databases">
        <title>Genome assembly of Anisodus tanguticus.</title>
        <authorList>
            <person name="Wang Y.-J."/>
        </authorList>
    </citation>
    <scope>NUCLEOTIDE SEQUENCE</scope>
    <source>
        <strain evidence="11">KB-2021</strain>
        <tissue evidence="11">Leaf</tissue>
    </source>
</reference>
<gene>
    <name evidence="11" type="ORF">RND71_002433</name>
</gene>
<evidence type="ECO:0000256" key="1">
    <source>
        <dbReference type="ARBA" id="ARBA00004337"/>
    </source>
</evidence>